<dbReference type="Proteomes" id="UP000549052">
    <property type="component" value="Unassembled WGS sequence"/>
</dbReference>
<dbReference type="EMBL" id="JACGXN010000001">
    <property type="protein sequence ID" value="MBA8876996.1"/>
    <property type="molecule type" value="Genomic_DNA"/>
</dbReference>
<organism evidence="1 2">
    <name type="scientific">Phyllobacterium myrsinacearum</name>
    <dbReference type="NCBI Taxonomy" id="28101"/>
    <lineage>
        <taxon>Bacteria</taxon>
        <taxon>Pseudomonadati</taxon>
        <taxon>Pseudomonadota</taxon>
        <taxon>Alphaproteobacteria</taxon>
        <taxon>Hyphomicrobiales</taxon>
        <taxon>Phyllobacteriaceae</taxon>
        <taxon>Phyllobacterium</taxon>
    </lineage>
</organism>
<accession>A0A839EHQ6</accession>
<evidence type="ECO:0000313" key="2">
    <source>
        <dbReference type="Proteomes" id="UP000549052"/>
    </source>
</evidence>
<reference evidence="1 2" key="1">
    <citation type="submission" date="2020-07" db="EMBL/GenBank/DDBJ databases">
        <title>Genomic Encyclopedia of Type Strains, Phase IV (KMG-V): Genome sequencing to study the core and pangenomes of soil and plant-associated prokaryotes.</title>
        <authorList>
            <person name="Whitman W."/>
        </authorList>
    </citation>
    <scope>NUCLEOTIDE SEQUENCE [LARGE SCALE GENOMIC DNA]</scope>
    <source>
        <strain evidence="1 2">AN3</strain>
    </source>
</reference>
<comment type="caution">
    <text evidence="1">The sequence shown here is derived from an EMBL/GenBank/DDBJ whole genome shotgun (WGS) entry which is preliminary data.</text>
</comment>
<evidence type="ECO:0000313" key="1">
    <source>
        <dbReference type="EMBL" id="MBA8876996.1"/>
    </source>
</evidence>
<dbReference type="RefSeq" id="WP_182547720.1">
    <property type="nucleotide sequence ID" value="NZ_JACGXN010000001.1"/>
</dbReference>
<gene>
    <name evidence="1" type="ORF">FHW16_000678</name>
</gene>
<proteinExistence type="predicted"/>
<dbReference type="AlphaFoldDB" id="A0A839EHQ6"/>
<name>A0A839EHQ6_9HYPH</name>
<sequence>MFTRTTHSIVHFNAPFALKGVDKTLPAGDYDVDQDEELIDGLSRAAYRRVATFIHVPARSSKFSTRQVFPIDHFDLEAALLEDQSRPE</sequence>
<protein>
    <submittedName>
        <fullName evidence="1">Uncharacterized protein</fullName>
    </submittedName>
</protein>
<keyword evidence="2" id="KW-1185">Reference proteome</keyword>